<evidence type="ECO:0000313" key="8">
    <source>
        <dbReference type="Proteomes" id="UP001366166"/>
    </source>
</evidence>
<dbReference type="KEGG" id="dmp:FAK_30350"/>
<dbReference type="InterPro" id="IPR015424">
    <property type="entry name" value="PyrdxlP-dep_Trfase"/>
</dbReference>
<dbReference type="Gene3D" id="3.40.640.10">
    <property type="entry name" value="Type I PLP-dependent aspartate aminotransferase-like (Major domain)"/>
    <property type="match status" value="1"/>
</dbReference>
<keyword evidence="3" id="KW-0663">Pyridoxal phosphate</keyword>
<comment type="cofactor">
    <cofactor evidence="1">
        <name>pyridoxal 5'-phosphate</name>
        <dbReference type="ChEBI" id="CHEBI:597326"/>
    </cofactor>
</comment>
<dbReference type="AlphaFoldDB" id="A0AAU9ES35"/>
<dbReference type="GO" id="GO:0047804">
    <property type="term" value="F:cysteine-S-conjugate beta-lyase activity"/>
    <property type="evidence" value="ECO:0007669"/>
    <property type="project" value="UniProtKB-EC"/>
</dbReference>
<evidence type="ECO:0000259" key="6">
    <source>
        <dbReference type="Pfam" id="PF00155"/>
    </source>
</evidence>
<dbReference type="NCBIfam" id="TIGR04350">
    <property type="entry name" value="C_S_lyase_PatB"/>
    <property type="match status" value="1"/>
</dbReference>
<gene>
    <name evidence="7" type="ORF">FAK_30350</name>
</gene>
<accession>A0AAU9ES35</accession>
<evidence type="ECO:0000256" key="5">
    <source>
        <dbReference type="ARBA" id="ARBA00037974"/>
    </source>
</evidence>
<protein>
    <recommendedName>
        <fullName evidence="2">cysteine-S-conjugate beta-lyase</fullName>
        <ecNumber evidence="2">4.4.1.13</ecNumber>
    </recommendedName>
</protein>
<keyword evidence="4" id="KW-0456">Lyase</keyword>
<dbReference type="RefSeq" id="WP_338601155.1">
    <property type="nucleotide sequence ID" value="NZ_AP028679.1"/>
</dbReference>
<dbReference type="CDD" id="cd00609">
    <property type="entry name" value="AAT_like"/>
    <property type="match status" value="1"/>
</dbReference>
<dbReference type="Gene3D" id="3.90.1150.10">
    <property type="entry name" value="Aspartate Aminotransferase, domain 1"/>
    <property type="match status" value="1"/>
</dbReference>
<reference evidence="8" key="1">
    <citation type="journal article" date="2023" name="Arch. Microbiol.">
        <title>Desulfoferula mesophilus gen. nov. sp. nov., a mesophilic sulfate-reducing bacterium isolated from a brackish lake sediment.</title>
        <authorList>
            <person name="Watanabe T."/>
            <person name="Yabe T."/>
            <person name="Tsuji J.M."/>
            <person name="Fukui M."/>
        </authorList>
    </citation>
    <scope>NUCLEOTIDE SEQUENCE [LARGE SCALE GENOMIC DNA]</scope>
    <source>
        <strain evidence="8">12FAK</strain>
    </source>
</reference>
<dbReference type="PANTHER" id="PTHR43525:SF1">
    <property type="entry name" value="PROTEIN MALY"/>
    <property type="match status" value="1"/>
</dbReference>
<dbReference type="Proteomes" id="UP001366166">
    <property type="component" value="Chromosome"/>
</dbReference>
<dbReference type="InterPro" id="IPR051798">
    <property type="entry name" value="Class-II_PLP-Dep_Aminotrans"/>
</dbReference>
<dbReference type="InterPro" id="IPR015421">
    <property type="entry name" value="PyrdxlP-dep_Trfase_major"/>
</dbReference>
<dbReference type="PANTHER" id="PTHR43525">
    <property type="entry name" value="PROTEIN MALY"/>
    <property type="match status" value="1"/>
</dbReference>
<keyword evidence="8" id="KW-1185">Reference proteome</keyword>
<evidence type="ECO:0000256" key="4">
    <source>
        <dbReference type="ARBA" id="ARBA00023239"/>
    </source>
</evidence>
<feature type="domain" description="Aminotransferase class I/classII large" evidence="6">
    <location>
        <begin position="55"/>
        <end position="376"/>
    </location>
</feature>
<dbReference type="EMBL" id="AP028679">
    <property type="protein sequence ID" value="BEQ15969.1"/>
    <property type="molecule type" value="Genomic_DNA"/>
</dbReference>
<dbReference type="InterPro" id="IPR015422">
    <property type="entry name" value="PyrdxlP-dep_Trfase_small"/>
</dbReference>
<name>A0AAU9ES35_9BACT</name>
<proteinExistence type="inferred from homology"/>
<dbReference type="GO" id="GO:0030170">
    <property type="term" value="F:pyridoxal phosphate binding"/>
    <property type="evidence" value="ECO:0007669"/>
    <property type="project" value="InterPro"/>
</dbReference>
<dbReference type="InterPro" id="IPR027619">
    <property type="entry name" value="C-S_lyase_PatB-like"/>
</dbReference>
<organism evidence="7 8">
    <name type="scientific">Desulfoferula mesophila</name>
    <dbReference type="NCBI Taxonomy" id="3058419"/>
    <lineage>
        <taxon>Bacteria</taxon>
        <taxon>Pseudomonadati</taxon>
        <taxon>Thermodesulfobacteriota</taxon>
        <taxon>Desulfarculia</taxon>
        <taxon>Desulfarculales</taxon>
        <taxon>Desulfarculaceae</taxon>
        <taxon>Desulfoferula</taxon>
    </lineage>
</organism>
<dbReference type="InterPro" id="IPR004839">
    <property type="entry name" value="Aminotransferase_I/II_large"/>
</dbReference>
<evidence type="ECO:0000313" key="7">
    <source>
        <dbReference type="EMBL" id="BEQ15969.1"/>
    </source>
</evidence>
<dbReference type="SUPFAM" id="SSF53383">
    <property type="entry name" value="PLP-dependent transferases"/>
    <property type="match status" value="1"/>
</dbReference>
<dbReference type="Pfam" id="PF00155">
    <property type="entry name" value="Aminotran_1_2"/>
    <property type="match status" value="1"/>
</dbReference>
<dbReference type="EC" id="4.4.1.13" evidence="2"/>
<comment type="similarity">
    <text evidence="5">Belongs to the class-II pyridoxal-phosphate-dependent aminotransferase family. MalY/PatB cystathionine beta-lyase subfamily.</text>
</comment>
<sequence>MIYDFNKVINRDRTNSVKWEFVGHHVAGARDDTLPLWVADMDFPCAQPIIDALHARVDRLIFGYSDPYTEEYLSAVTGWFERRFNWIIDPEHLVVAPGVVPAIGVLLRILTQPGDGVIIQRPVYYPFTNMITGNGRRVINNPLSLSDGRYAMDFADLEAKASDPANTMMILCSPHNPVGRVWTPEELIRAAEICQKHEVVLISDEIHCDLVRRGVTQIPTRLLSDSDQIITCTSASKTFNLAGLHICNCIVSSEKIRQEWQAEQRGRMGLSGGNAMGIAATQAAYNQGEEWLEQVLDYLDANLQFMAEFIAERLPQAAFTIPQGTYLPWIDLRGYGLTGPELEERILGQANIALDQGYIFGPEGEGFERINAACPRSILTDCLERMAKVLEG</sequence>
<evidence type="ECO:0000256" key="2">
    <source>
        <dbReference type="ARBA" id="ARBA00012224"/>
    </source>
</evidence>
<evidence type="ECO:0000256" key="1">
    <source>
        <dbReference type="ARBA" id="ARBA00001933"/>
    </source>
</evidence>
<evidence type="ECO:0000256" key="3">
    <source>
        <dbReference type="ARBA" id="ARBA00022898"/>
    </source>
</evidence>